<keyword evidence="6 8" id="KW-0472">Membrane</keyword>
<dbReference type="InterPro" id="IPR032807">
    <property type="entry name" value="GNVR"/>
</dbReference>
<evidence type="ECO:0000256" key="2">
    <source>
        <dbReference type="ARBA" id="ARBA00006683"/>
    </source>
</evidence>
<evidence type="ECO:0000259" key="9">
    <source>
        <dbReference type="Pfam" id="PF02706"/>
    </source>
</evidence>
<comment type="caution">
    <text evidence="11">The sequence shown here is derived from an EMBL/GenBank/DDBJ whole genome shotgun (WGS) entry which is preliminary data.</text>
</comment>
<feature type="region of interest" description="Disordered" evidence="7">
    <location>
        <begin position="230"/>
        <end position="249"/>
    </location>
</feature>
<dbReference type="RefSeq" id="WP_118924342.1">
    <property type="nucleotide sequence ID" value="NZ_QWEG01000020.1"/>
</dbReference>
<evidence type="ECO:0000259" key="10">
    <source>
        <dbReference type="Pfam" id="PF13807"/>
    </source>
</evidence>
<dbReference type="OrthoDB" id="2360475at2"/>
<dbReference type="PANTHER" id="PTHR32309">
    <property type="entry name" value="TYROSINE-PROTEIN KINASE"/>
    <property type="match status" value="1"/>
</dbReference>
<dbReference type="EMBL" id="QWEG01000020">
    <property type="protein sequence ID" value="RHW32121.1"/>
    <property type="molecule type" value="Genomic_DNA"/>
</dbReference>
<gene>
    <name evidence="11" type="ORF">D1B31_21505</name>
</gene>
<evidence type="ECO:0000256" key="8">
    <source>
        <dbReference type="SAM" id="Phobius"/>
    </source>
</evidence>
<dbReference type="Pfam" id="PF02706">
    <property type="entry name" value="Wzz"/>
    <property type="match status" value="1"/>
</dbReference>
<evidence type="ECO:0000256" key="6">
    <source>
        <dbReference type="ARBA" id="ARBA00023136"/>
    </source>
</evidence>
<evidence type="ECO:0000256" key="7">
    <source>
        <dbReference type="SAM" id="MobiDB-lite"/>
    </source>
</evidence>
<keyword evidence="4 8" id="KW-0812">Transmembrane</keyword>
<keyword evidence="3" id="KW-1003">Cell membrane</keyword>
<feature type="domain" description="Tyrosine-protein kinase G-rich" evidence="10">
    <location>
        <begin position="140"/>
        <end position="191"/>
    </location>
</feature>
<feature type="domain" description="Polysaccharide chain length determinant N-terminal" evidence="9">
    <location>
        <begin position="3"/>
        <end position="94"/>
    </location>
</feature>
<keyword evidence="5 8" id="KW-1133">Transmembrane helix</keyword>
<proteinExistence type="inferred from homology"/>
<name>A0A417YGW5_9BACI</name>
<evidence type="ECO:0000256" key="1">
    <source>
        <dbReference type="ARBA" id="ARBA00004651"/>
    </source>
</evidence>
<protein>
    <submittedName>
        <fullName evidence="11">Capsular biosynthesis protein</fullName>
    </submittedName>
</protein>
<reference evidence="11 12" key="1">
    <citation type="journal article" date="2017" name="Int. J. Syst. Evol. Microbiol.">
        <title>Bacillus notoginsengisoli sp. nov., a novel bacterium isolated from the rhizosphere of Panax notoginseng.</title>
        <authorList>
            <person name="Zhang M.Y."/>
            <person name="Cheng J."/>
            <person name="Cai Y."/>
            <person name="Zhang T.Y."/>
            <person name="Wu Y.Y."/>
            <person name="Manikprabhu D."/>
            <person name="Li W.J."/>
            <person name="Zhang Y.X."/>
        </authorList>
    </citation>
    <scope>NUCLEOTIDE SEQUENCE [LARGE SCALE GENOMIC DNA]</scope>
    <source>
        <strain evidence="11 12">JCM 30743</strain>
    </source>
</reference>
<dbReference type="InterPro" id="IPR050445">
    <property type="entry name" value="Bact_polysacc_biosynth/exp"/>
</dbReference>
<accession>A0A417YGW5</accession>
<dbReference type="Pfam" id="PF13807">
    <property type="entry name" value="GNVR"/>
    <property type="match status" value="1"/>
</dbReference>
<feature type="transmembrane region" description="Helical" evidence="8">
    <location>
        <begin position="171"/>
        <end position="192"/>
    </location>
</feature>
<evidence type="ECO:0000313" key="11">
    <source>
        <dbReference type="EMBL" id="RHW32121.1"/>
    </source>
</evidence>
<dbReference type="AlphaFoldDB" id="A0A417YGW5"/>
<feature type="transmembrane region" description="Helical" evidence="8">
    <location>
        <begin position="20"/>
        <end position="40"/>
    </location>
</feature>
<evidence type="ECO:0000256" key="3">
    <source>
        <dbReference type="ARBA" id="ARBA00022475"/>
    </source>
</evidence>
<evidence type="ECO:0000256" key="5">
    <source>
        <dbReference type="ARBA" id="ARBA00022989"/>
    </source>
</evidence>
<dbReference type="GO" id="GO:0004713">
    <property type="term" value="F:protein tyrosine kinase activity"/>
    <property type="evidence" value="ECO:0007669"/>
    <property type="project" value="TreeGrafter"/>
</dbReference>
<evidence type="ECO:0000313" key="12">
    <source>
        <dbReference type="Proteomes" id="UP000284416"/>
    </source>
</evidence>
<comment type="subcellular location">
    <subcellularLocation>
        <location evidence="1">Cell membrane</location>
        <topology evidence="1">Multi-pass membrane protein</topology>
    </subcellularLocation>
</comment>
<dbReference type="InterPro" id="IPR003856">
    <property type="entry name" value="LPS_length_determ_N"/>
</dbReference>
<comment type="similarity">
    <text evidence="2">Belongs to the CpsC/CapA family.</text>
</comment>
<evidence type="ECO:0000256" key="4">
    <source>
        <dbReference type="ARBA" id="ARBA00022692"/>
    </source>
</evidence>
<organism evidence="11 12">
    <name type="scientific">Neobacillus notoginsengisoli</name>
    <dbReference type="NCBI Taxonomy" id="1578198"/>
    <lineage>
        <taxon>Bacteria</taxon>
        <taxon>Bacillati</taxon>
        <taxon>Bacillota</taxon>
        <taxon>Bacilli</taxon>
        <taxon>Bacillales</taxon>
        <taxon>Bacillaceae</taxon>
        <taxon>Neobacillus</taxon>
    </lineage>
</organism>
<dbReference type="GO" id="GO:0005886">
    <property type="term" value="C:plasma membrane"/>
    <property type="evidence" value="ECO:0007669"/>
    <property type="project" value="UniProtKB-SubCell"/>
</dbReference>
<dbReference type="PANTHER" id="PTHR32309:SF13">
    <property type="entry name" value="FERRIC ENTEROBACTIN TRANSPORT PROTEIN FEPE"/>
    <property type="match status" value="1"/>
</dbReference>
<dbReference type="Proteomes" id="UP000284416">
    <property type="component" value="Unassembled WGS sequence"/>
</dbReference>
<keyword evidence="12" id="KW-1185">Reference proteome</keyword>
<sequence length="249" mass="27580">MEETISLKELFETLKKRLKLIIAITAVAVLASAIISFFVLTPVYQASTQLLVNQAKKDQPMISTNEVQTNLQLINTYNVIIKSPAILDIVKRNLNYEGDLNPKINVGSERDSQVLNISVQDTDPKMAVTIANETAEVFETEIKSIMHVDNVKILAKAELAENPSPIKPRPLLNIAIALVVGLMAGVGVAFLLEYLDNTVKTEQDIDRILGLPVLGVIATIDSDQLVEMKAKRTERNERRKRTRGETFGS</sequence>